<reference evidence="3 4" key="1">
    <citation type="submission" date="2025-04" db="UniProtKB">
        <authorList>
            <consortium name="RefSeq"/>
        </authorList>
    </citation>
    <scope>IDENTIFICATION</scope>
    <source>
        <tissue evidence="3 4">Gonads</tissue>
    </source>
</reference>
<protein>
    <submittedName>
        <fullName evidence="3 4">Uncharacterized protein LOC106162279</fullName>
    </submittedName>
</protein>
<proteinExistence type="predicted"/>
<feature type="region of interest" description="Disordered" evidence="1">
    <location>
        <begin position="110"/>
        <end position="134"/>
    </location>
</feature>
<dbReference type="RefSeq" id="XP_013394954.1">
    <property type="nucleotide sequence ID" value="XM_013539500.1"/>
</dbReference>
<name>A0A1S3IAS3_LINAN</name>
<feature type="region of interest" description="Disordered" evidence="1">
    <location>
        <begin position="284"/>
        <end position="322"/>
    </location>
</feature>
<keyword evidence="2" id="KW-1185">Reference proteome</keyword>
<accession>A0A1S3IAS3</accession>
<dbReference type="KEGG" id="lak:106162279"/>
<organism evidence="2 4">
    <name type="scientific">Lingula anatina</name>
    <name type="common">Brachiopod</name>
    <name type="synonym">Lingula unguis</name>
    <dbReference type="NCBI Taxonomy" id="7574"/>
    <lineage>
        <taxon>Eukaryota</taxon>
        <taxon>Metazoa</taxon>
        <taxon>Spiralia</taxon>
        <taxon>Lophotrochozoa</taxon>
        <taxon>Brachiopoda</taxon>
        <taxon>Linguliformea</taxon>
        <taxon>Lingulata</taxon>
        <taxon>Lingulida</taxon>
        <taxon>Linguloidea</taxon>
        <taxon>Lingulidae</taxon>
        <taxon>Lingula</taxon>
    </lineage>
</organism>
<dbReference type="RefSeq" id="XP_013394956.1">
    <property type="nucleotide sequence ID" value="XM_013539502.1"/>
</dbReference>
<evidence type="ECO:0000313" key="4">
    <source>
        <dbReference type="RefSeq" id="XP_013394956.1"/>
    </source>
</evidence>
<feature type="compositionally biased region" description="Basic and acidic residues" evidence="1">
    <location>
        <begin position="307"/>
        <end position="318"/>
    </location>
</feature>
<dbReference type="Proteomes" id="UP000085678">
    <property type="component" value="Unplaced"/>
</dbReference>
<evidence type="ECO:0000313" key="3">
    <source>
        <dbReference type="RefSeq" id="XP_013394954.1"/>
    </source>
</evidence>
<evidence type="ECO:0000313" key="2">
    <source>
        <dbReference type="Proteomes" id="UP000085678"/>
    </source>
</evidence>
<evidence type="ECO:0000256" key="1">
    <source>
        <dbReference type="SAM" id="MobiDB-lite"/>
    </source>
</evidence>
<dbReference type="GeneID" id="106162279"/>
<gene>
    <name evidence="3 4" type="primary">LOC106162279</name>
</gene>
<dbReference type="AlphaFoldDB" id="A0A1S3IAS3"/>
<sequence length="376" mass="42169">MPPPRSPTTPRPPSDQRLCLLGKQNHDLQARLQTLTTNIDKLDGSTTSISLDNFERISNAYENLYTHGGFRRRRKSHEGVVPNESRSQESSTMQMDLLGLPTENSQQDMETNSIVQPRRHSISEGDLPRQRHRSHTVTHCVTLSQTTNIPEDEPDTLSALKRSTRTREVCPGDVQTATAVTVTELSAGVTPTAKLGEDCLFPPIVPARRRHSIDVSADLGRHLHRLSPEGYKGSFERLETIGEAAMARLRPRHDPSHHRGIPAHLYPEFFHIYCHDSPGGRYQHHEPFHGAGPRRRSRSLGASDLMPSRHGERRDHPHVPPPIPEYRVMSSLRPSNAVVQAGEQGLASWCGMSRKRLERVQALDNNGEGKQASEYQ</sequence>
<feature type="region of interest" description="Disordered" evidence="1">
    <location>
        <begin position="73"/>
        <end position="92"/>
    </location>
</feature>